<dbReference type="InterPro" id="IPR011545">
    <property type="entry name" value="DEAD/DEAH_box_helicase_dom"/>
</dbReference>
<dbReference type="FunFam" id="3.40.50.300:FF:000480">
    <property type="entry name" value="DExH-box ATP-dependent RNA helicase DExH3"/>
    <property type="match status" value="1"/>
</dbReference>
<gene>
    <name evidence="15" type="ORF">KP509_23G070100</name>
</gene>
<evidence type="ECO:0000256" key="2">
    <source>
        <dbReference type="ARBA" id="ARBA00022528"/>
    </source>
</evidence>
<dbReference type="FunFam" id="3.40.50.300:FF:000526">
    <property type="entry name" value="DExH-box ATP-dependent RNA helicase DExH3"/>
    <property type="match status" value="1"/>
</dbReference>
<dbReference type="SMART" id="SM00490">
    <property type="entry name" value="HELICc"/>
    <property type="match status" value="1"/>
</dbReference>
<dbReference type="Gene3D" id="3.40.50.300">
    <property type="entry name" value="P-loop containing nucleotide triphosphate hydrolases"/>
    <property type="match status" value="2"/>
</dbReference>
<organism evidence="15 16">
    <name type="scientific">Ceratopteris richardii</name>
    <name type="common">Triangle waterfern</name>
    <dbReference type="NCBI Taxonomy" id="49495"/>
    <lineage>
        <taxon>Eukaryota</taxon>
        <taxon>Viridiplantae</taxon>
        <taxon>Streptophyta</taxon>
        <taxon>Embryophyta</taxon>
        <taxon>Tracheophyta</taxon>
        <taxon>Polypodiopsida</taxon>
        <taxon>Polypodiidae</taxon>
        <taxon>Polypodiales</taxon>
        <taxon>Pteridineae</taxon>
        <taxon>Pteridaceae</taxon>
        <taxon>Parkerioideae</taxon>
        <taxon>Ceratopteris</taxon>
    </lineage>
</organism>
<evidence type="ECO:0000256" key="5">
    <source>
        <dbReference type="ARBA" id="ARBA00022806"/>
    </source>
</evidence>
<evidence type="ECO:0000256" key="3">
    <source>
        <dbReference type="ARBA" id="ARBA00022741"/>
    </source>
</evidence>
<dbReference type="SMART" id="SM00847">
    <property type="entry name" value="HA2"/>
    <property type="match status" value="1"/>
</dbReference>
<dbReference type="FunFam" id="1.20.120.1080:FF:000002">
    <property type="entry name" value="Putative ATP-dependent RNA helicase DHX36"/>
    <property type="match status" value="1"/>
</dbReference>
<evidence type="ECO:0000313" key="15">
    <source>
        <dbReference type="EMBL" id="KAH7302388.1"/>
    </source>
</evidence>
<dbReference type="Pfam" id="PF26026">
    <property type="entry name" value="RNA_hel_CTD"/>
    <property type="match status" value="1"/>
</dbReference>
<keyword evidence="6" id="KW-0067">ATP-binding</keyword>
<dbReference type="GO" id="GO:0016787">
    <property type="term" value="F:hydrolase activity"/>
    <property type="evidence" value="ECO:0007669"/>
    <property type="project" value="UniProtKB-KW"/>
</dbReference>
<dbReference type="GO" id="GO:0005524">
    <property type="term" value="F:ATP binding"/>
    <property type="evidence" value="ECO:0007669"/>
    <property type="project" value="UniProtKB-KW"/>
</dbReference>
<dbReference type="PROSITE" id="PS50137">
    <property type="entry name" value="DS_RBD"/>
    <property type="match status" value="1"/>
</dbReference>
<evidence type="ECO:0000256" key="7">
    <source>
        <dbReference type="ARBA" id="ARBA00022884"/>
    </source>
</evidence>
<evidence type="ECO:0000256" key="11">
    <source>
        <dbReference type="SAM" id="MobiDB-lite"/>
    </source>
</evidence>
<keyword evidence="7 10" id="KW-0694">RNA-binding</keyword>
<dbReference type="Pfam" id="PF00270">
    <property type="entry name" value="DEAD"/>
    <property type="match status" value="1"/>
</dbReference>
<keyword evidence="4" id="KW-0378">Hydrolase</keyword>
<dbReference type="Pfam" id="PF04408">
    <property type="entry name" value="WHD_HA2"/>
    <property type="match status" value="1"/>
</dbReference>
<dbReference type="AlphaFoldDB" id="A0A8T2S406"/>
<evidence type="ECO:0000256" key="9">
    <source>
        <dbReference type="ARBA" id="ARBA00060772"/>
    </source>
</evidence>
<evidence type="ECO:0000256" key="1">
    <source>
        <dbReference type="ARBA" id="ARBA00012552"/>
    </source>
</evidence>
<dbReference type="EC" id="3.6.4.13" evidence="1"/>
<keyword evidence="2" id="KW-0934">Plastid</keyword>
<dbReference type="GO" id="GO:0003723">
    <property type="term" value="F:RNA binding"/>
    <property type="evidence" value="ECO:0007669"/>
    <property type="project" value="UniProtKB-UniRule"/>
</dbReference>
<dbReference type="SUPFAM" id="SSF54768">
    <property type="entry name" value="dsRNA-binding domain-like"/>
    <property type="match status" value="1"/>
</dbReference>
<dbReference type="SUPFAM" id="SSF52540">
    <property type="entry name" value="P-loop containing nucleoside triphosphate hydrolases"/>
    <property type="match status" value="1"/>
</dbReference>
<dbReference type="EMBL" id="CM035428">
    <property type="protein sequence ID" value="KAH7302388.1"/>
    <property type="molecule type" value="Genomic_DNA"/>
</dbReference>
<comment type="similarity">
    <text evidence="9">Belongs to the DExH box helicase family.</text>
</comment>
<protein>
    <recommendedName>
        <fullName evidence="1">RNA helicase</fullName>
        <ecNumber evidence="1">3.6.4.13</ecNumber>
    </recommendedName>
</protein>
<dbReference type="PANTHER" id="PTHR18934:SF229">
    <property type="entry name" value="DEXH-BOX ATP-DEPENDENT RNA HELICASE DEXH3"/>
    <property type="match status" value="1"/>
</dbReference>
<sequence length="1159" mass="130212">MLSTAADMATKGATFRAFVGPGWRSLRHTIEDTSLLHKFISLNVRSGINFVPNMRVPGVSRLAMIKAGVVSQQFASPIQYTPTQLSHMYLEIRLRHSASFIEEEEDYDESSTDSSDEEYRRGKEPSSLNVNEWRAKLSTFIQNHKKQEIISTDKRDRRDYKILSKLASELGLYSQMYNRVVVFSKVPLANYRADLDYKRPIRKVSISKSLIQDVSALLEQHLDEKHTSAEQITQNPTNIPANSVFNPLPERFPVSNHVVQMRSRLLQEKQQAWRGSPEGQKMMALRASLPAYKQRESLLESVANNQVLVVSGETGCGKTTQLPQYILETEIEAGRGGSCSIICTQPRRISAMSVAERVAAERGELLGESVGYKVRLEGTRGRDTRLLFCTTGILLRRLLVDPSLSGVTHVIVDEIHERGMNEDFLLIVLKDILPRRPDLRIILMSATLNAELFSNYFNSAPTCHIPGFTYPVKAHFLEDILDLTGHRLTELNQIDDYGDSKSWKMQKQLNNRKRKTSVNSLVENAMSGMSFEQCNFSTRSSLSRWDPEGLGFNLIQALLCHICRKERPGAVLVFMTGWEEIAALKDKLLSNPLLGDPNQVLILPCHGGMSSSEQKLIFNHPPPNVRKIVLATNMAETSITINDVVFVIDCGKAKETSYDALNNTPCLLPTWISKASARQRRGRAGRVQPGEAYHIYPKPVFDAFIDYQQPELHRVPLQSLCLQIKSLNLGSIEGFLSKAMQPPDSLSVKNAIHLLKIIGALDDNEELTHLGRHLSTLPVEPTIGKMLVMGSIFGCLEPVLTIAAGLSLRDPFVSPFDKRDMADRKRFDFGVSCCSDHIAYVNAYNAWRQAKVQGNAMDFCWENFLSSQTLEAMHSLRKQFRELIKEAGFLSSDIFVNEDQTSSEFLGGIICSGLFPRVAAILPPKNNVVHFKTVEDGEVLLNQNSVLAKMKSIPQPWLVFHEKVKTGIVILRDATGISDTMLLLFGGQLNRGSKQGHIIMANGLEFFMSSNLARLILELRTELDRLLQRKMVNPKVNIYEDSRHLLEAMTTLMNGDENSGSFDYVGAITAVDKSNQGKKVVERSKGELNALSILHNWLQKRGEELPIYKVKGPKKDMFQARVKCRGQYFIGKPATSKRQAERNAAVEVLKSLTKEMSMW</sequence>
<dbReference type="Gene3D" id="3.30.160.20">
    <property type="match status" value="1"/>
</dbReference>
<dbReference type="Gene3D" id="1.20.120.1080">
    <property type="match status" value="1"/>
</dbReference>
<dbReference type="Proteomes" id="UP000825935">
    <property type="component" value="Chromosome 23"/>
</dbReference>
<evidence type="ECO:0000259" key="12">
    <source>
        <dbReference type="PROSITE" id="PS50137"/>
    </source>
</evidence>
<evidence type="ECO:0000313" key="16">
    <source>
        <dbReference type="Proteomes" id="UP000825935"/>
    </source>
</evidence>
<dbReference type="InterPro" id="IPR014001">
    <property type="entry name" value="Helicase_ATP-bd"/>
</dbReference>
<dbReference type="InterPro" id="IPR001650">
    <property type="entry name" value="Helicase_C-like"/>
</dbReference>
<evidence type="ECO:0000256" key="8">
    <source>
        <dbReference type="ARBA" id="ARBA00047984"/>
    </source>
</evidence>
<keyword evidence="16" id="KW-1185">Reference proteome</keyword>
<dbReference type="InterPro" id="IPR007502">
    <property type="entry name" value="Helicase-assoc_dom"/>
</dbReference>
<feature type="domain" description="Helicase ATP-binding" evidence="13">
    <location>
        <begin position="299"/>
        <end position="466"/>
    </location>
</feature>
<dbReference type="InterPro" id="IPR059023">
    <property type="entry name" value="RNA_hel_CTD"/>
</dbReference>
<dbReference type="Pfam" id="PF00035">
    <property type="entry name" value="dsrm"/>
    <property type="match status" value="1"/>
</dbReference>
<evidence type="ECO:0000259" key="14">
    <source>
        <dbReference type="PROSITE" id="PS51194"/>
    </source>
</evidence>
<keyword evidence="5" id="KW-0347">Helicase</keyword>
<reference evidence="15 16" key="1">
    <citation type="submission" date="2021-08" db="EMBL/GenBank/DDBJ databases">
        <title>WGS assembly of Ceratopteris richardii.</title>
        <authorList>
            <person name="Marchant D.B."/>
            <person name="Chen G."/>
            <person name="Jenkins J."/>
            <person name="Shu S."/>
            <person name="Leebens-Mack J."/>
            <person name="Grimwood J."/>
            <person name="Schmutz J."/>
            <person name="Soltis P."/>
            <person name="Soltis D."/>
            <person name="Chen Z.-H."/>
        </authorList>
    </citation>
    <scope>NUCLEOTIDE SEQUENCE [LARGE SCALE GENOMIC DNA]</scope>
    <source>
        <strain evidence="15">Whitten #5841</strain>
        <tissue evidence="15">Leaf</tissue>
    </source>
</reference>
<comment type="catalytic activity">
    <reaction evidence="8">
        <text>ATP + H2O = ADP + phosphate + H(+)</text>
        <dbReference type="Rhea" id="RHEA:13065"/>
        <dbReference type="ChEBI" id="CHEBI:15377"/>
        <dbReference type="ChEBI" id="CHEBI:15378"/>
        <dbReference type="ChEBI" id="CHEBI:30616"/>
        <dbReference type="ChEBI" id="CHEBI:43474"/>
        <dbReference type="ChEBI" id="CHEBI:456216"/>
        <dbReference type="EC" id="3.6.4.13"/>
    </reaction>
</comment>
<dbReference type="Pfam" id="PF07717">
    <property type="entry name" value="OB_NTP_bind"/>
    <property type="match status" value="1"/>
</dbReference>
<dbReference type="OrthoDB" id="5600252at2759"/>
<dbReference type="Pfam" id="PF21010">
    <property type="entry name" value="HA2_C"/>
    <property type="match status" value="1"/>
</dbReference>
<evidence type="ECO:0000256" key="4">
    <source>
        <dbReference type="ARBA" id="ARBA00022801"/>
    </source>
</evidence>
<evidence type="ECO:0000256" key="10">
    <source>
        <dbReference type="PROSITE-ProRule" id="PRU00266"/>
    </source>
</evidence>
<accession>A0A8T2S406</accession>
<keyword evidence="3" id="KW-0547">Nucleotide-binding</keyword>
<feature type="region of interest" description="Disordered" evidence="11">
    <location>
        <begin position="103"/>
        <end position="126"/>
    </location>
</feature>
<dbReference type="InterPro" id="IPR014720">
    <property type="entry name" value="dsRBD_dom"/>
</dbReference>
<dbReference type="PANTHER" id="PTHR18934">
    <property type="entry name" value="ATP-DEPENDENT RNA HELICASE"/>
    <property type="match status" value="1"/>
</dbReference>
<feature type="compositionally biased region" description="Acidic residues" evidence="11">
    <location>
        <begin position="103"/>
        <end position="116"/>
    </location>
</feature>
<evidence type="ECO:0000259" key="13">
    <source>
        <dbReference type="PROSITE" id="PS51192"/>
    </source>
</evidence>
<feature type="domain" description="Helicase C-terminal" evidence="14">
    <location>
        <begin position="554"/>
        <end position="728"/>
    </location>
</feature>
<dbReference type="SMART" id="SM00358">
    <property type="entry name" value="DSRM"/>
    <property type="match status" value="1"/>
</dbReference>
<dbReference type="OMA" id="LENIDEW"/>
<name>A0A8T2S406_CERRI</name>
<dbReference type="Pfam" id="PF00271">
    <property type="entry name" value="Helicase_C"/>
    <property type="match status" value="1"/>
</dbReference>
<proteinExistence type="inferred from homology"/>
<dbReference type="GO" id="GO:0003724">
    <property type="term" value="F:RNA helicase activity"/>
    <property type="evidence" value="ECO:0007669"/>
    <property type="project" value="UniProtKB-EC"/>
</dbReference>
<dbReference type="GO" id="GO:0005634">
    <property type="term" value="C:nucleus"/>
    <property type="evidence" value="ECO:0007669"/>
    <property type="project" value="TreeGrafter"/>
</dbReference>
<dbReference type="InterPro" id="IPR048333">
    <property type="entry name" value="HA2_WH"/>
</dbReference>
<dbReference type="PROSITE" id="PS51194">
    <property type="entry name" value="HELICASE_CTER"/>
    <property type="match status" value="1"/>
</dbReference>
<dbReference type="SMART" id="SM00487">
    <property type="entry name" value="DEXDc"/>
    <property type="match status" value="1"/>
</dbReference>
<feature type="domain" description="DRBM" evidence="12">
    <location>
        <begin position="1089"/>
        <end position="1154"/>
    </location>
</feature>
<dbReference type="InterPro" id="IPR027417">
    <property type="entry name" value="P-loop_NTPase"/>
</dbReference>
<dbReference type="CDD" id="cd17917">
    <property type="entry name" value="DEXHc_RHA-like"/>
    <property type="match status" value="1"/>
</dbReference>
<dbReference type="CDD" id="cd18791">
    <property type="entry name" value="SF2_C_RHA"/>
    <property type="match status" value="1"/>
</dbReference>
<dbReference type="PROSITE" id="PS51192">
    <property type="entry name" value="HELICASE_ATP_BIND_1"/>
    <property type="match status" value="1"/>
</dbReference>
<comment type="caution">
    <text evidence="15">The sequence shown here is derived from an EMBL/GenBank/DDBJ whole genome shotgun (WGS) entry which is preliminary data.</text>
</comment>
<dbReference type="InterPro" id="IPR011709">
    <property type="entry name" value="DEAD-box_helicase_OB_fold"/>
</dbReference>
<evidence type="ECO:0000256" key="6">
    <source>
        <dbReference type="ARBA" id="ARBA00022840"/>
    </source>
</evidence>
<keyword evidence="2" id="KW-0150">Chloroplast</keyword>